<gene>
    <name evidence="1" type="ORF">D623_10006102</name>
</gene>
<dbReference type="EMBL" id="KE161529">
    <property type="protein sequence ID" value="EPQ04355.1"/>
    <property type="molecule type" value="Genomic_DNA"/>
</dbReference>
<dbReference type="AlphaFoldDB" id="S7MLJ3"/>
<accession>S7MLJ3</accession>
<dbReference type="Proteomes" id="UP000052978">
    <property type="component" value="Unassembled WGS sequence"/>
</dbReference>
<name>S7MLJ3_MYOBR</name>
<keyword evidence="2" id="KW-1185">Reference proteome</keyword>
<evidence type="ECO:0000313" key="1">
    <source>
        <dbReference type="EMBL" id="EPQ04355.1"/>
    </source>
</evidence>
<organism evidence="1 2">
    <name type="scientific">Myotis brandtii</name>
    <name type="common">Brandt's bat</name>
    <dbReference type="NCBI Taxonomy" id="109478"/>
    <lineage>
        <taxon>Eukaryota</taxon>
        <taxon>Metazoa</taxon>
        <taxon>Chordata</taxon>
        <taxon>Craniata</taxon>
        <taxon>Vertebrata</taxon>
        <taxon>Euteleostomi</taxon>
        <taxon>Mammalia</taxon>
        <taxon>Eutheria</taxon>
        <taxon>Laurasiatheria</taxon>
        <taxon>Chiroptera</taxon>
        <taxon>Yangochiroptera</taxon>
        <taxon>Vespertilionidae</taxon>
        <taxon>Myotis</taxon>
    </lineage>
</organism>
<proteinExistence type="predicted"/>
<reference evidence="1 2" key="1">
    <citation type="journal article" date="2013" name="Nat. Commun.">
        <title>Genome analysis reveals insights into physiology and longevity of the Brandt's bat Myotis brandtii.</title>
        <authorList>
            <person name="Seim I."/>
            <person name="Fang X."/>
            <person name="Xiong Z."/>
            <person name="Lobanov A.V."/>
            <person name="Huang Z."/>
            <person name="Ma S."/>
            <person name="Feng Y."/>
            <person name="Turanov A.A."/>
            <person name="Zhu Y."/>
            <person name="Lenz T.L."/>
            <person name="Gerashchenko M.V."/>
            <person name="Fan D."/>
            <person name="Hee Yim S."/>
            <person name="Yao X."/>
            <person name="Jordan D."/>
            <person name="Xiong Y."/>
            <person name="Ma Y."/>
            <person name="Lyapunov A.N."/>
            <person name="Chen G."/>
            <person name="Kulakova O.I."/>
            <person name="Sun Y."/>
            <person name="Lee S.G."/>
            <person name="Bronson R.T."/>
            <person name="Moskalev A.A."/>
            <person name="Sunyaev S.R."/>
            <person name="Zhang G."/>
            <person name="Krogh A."/>
            <person name="Wang J."/>
            <person name="Gladyshev V.N."/>
        </authorList>
    </citation>
    <scope>NUCLEOTIDE SEQUENCE [LARGE SCALE GENOMIC DNA]</scope>
</reference>
<evidence type="ECO:0000313" key="2">
    <source>
        <dbReference type="Proteomes" id="UP000052978"/>
    </source>
</evidence>
<protein>
    <submittedName>
        <fullName evidence="1">Uncharacterized protein</fullName>
    </submittedName>
</protein>
<sequence>MPWALPPQTPHEGTWPTGLTSSCPAAPCSQLPTRHPSPGIPLATACLDALGQRKDQALRAEQANTIRADAGCPDPLFFGKQYAALKDCFSGSLAAGGWPVQST</sequence>